<evidence type="ECO:0000256" key="1">
    <source>
        <dbReference type="ARBA" id="ARBA00023015"/>
    </source>
</evidence>
<feature type="DNA-binding region" description="H-T-H motif" evidence="4">
    <location>
        <begin position="32"/>
        <end position="51"/>
    </location>
</feature>
<dbReference type="InterPro" id="IPR001647">
    <property type="entry name" value="HTH_TetR"/>
</dbReference>
<dbReference type="PANTHER" id="PTHR47506:SF6">
    <property type="entry name" value="HTH-TYPE TRANSCRIPTIONAL REPRESSOR NEMR"/>
    <property type="match status" value="1"/>
</dbReference>
<feature type="domain" description="HTH tetR-type" evidence="5">
    <location>
        <begin position="8"/>
        <end position="69"/>
    </location>
</feature>
<evidence type="ECO:0000256" key="3">
    <source>
        <dbReference type="ARBA" id="ARBA00023163"/>
    </source>
</evidence>
<comment type="caution">
    <text evidence="6">The sequence shown here is derived from an EMBL/GenBank/DDBJ whole genome shotgun (WGS) entry which is preliminary data.</text>
</comment>
<reference evidence="6" key="1">
    <citation type="journal article" date="2021" name="PeerJ">
        <title>Extensive microbial diversity within the chicken gut microbiome revealed by metagenomics and culture.</title>
        <authorList>
            <person name="Gilroy R."/>
            <person name="Ravi A."/>
            <person name="Getino M."/>
            <person name="Pursley I."/>
            <person name="Horton D.L."/>
            <person name="Alikhan N.F."/>
            <person name="Baker D."/>
            <person name="Gharbi K."/>
            <person name="Hall N."/>
            <person name="Watson M."/>
            <person name="Adriaenssens E.M."/>
            <person name="Foster-Nyarko E."/>
            <person name="Jarju S."/>
            <person name="Secka A."/>
            <person name="Antonio M."/>
            <person name="Oren A."/>
            <person name="Chaudhuri R.R."/>
            <person name="La Ragione R."/>
            <person name="Hildebrand F."/>
            <person name="Pallen M.J."/>
        </authorList>
    </citation>
    <scope>NUCLEOTIDE SEQUENCE</scope>
    <source>
        <strain evidence="6">ChiGjej2B2-7701</strain>
    </source>
</reference>
<dbReference type="AlphaFoldDB" id="A0A921IPD8"/>
<evidence type="ECO:0000313" key="7">
    <source>
        <dbReference type="Proteomes" id="UP000746751"/>
    </source>
</evidence>
<dbReference type="EMBL" id="DYVF01000027">
    <property type="protein sequence ID" value="HJG30501.1"/>
    <property type="molecule type" value="Genomic_DNA"/>
</dbReference>
<name>A0A921IPD8_9ACTN</name>
<proteinExistence type="predicted"/>
<evidence type="ECO:0000259" key="5">
    <source>
        <dbReference type="PROSITE" id="PS50977"/>
    </source>
</evidence>
<evidence type="ECO:0000313" key="6">
    <source>
        <dbReference type="EMBL" id="HJG30501.1"/>
    </source>
</evidence>
<gene>
    <name evidence="6" type="ORF">K8U80_03785</name>
</gene>
<accession>A0A921IPD8</accession>
<evidence type="ECO:0000256" key="2">
    <source>
        <dbReference type="ARBA" id="ARBA00023125"/>
    </source>
</evidence>
<dbReference type="PROSITE" id="PS50977">
    <property type="entry name" value="HTH_TETR_2"/>
    <property type="match status" value="1"/>
</dbReference>
<keyword evidence="1" id="KW-0805">Transcription regulation</keyword>
<keyword evidence="2 4" id="KW-0238">DNA-binding</keyword>
<protein>
    <submittedName>
        <fullName evidence="6">TetR/AcrR family transcriptional regulator</fullName>
    </submittedName>
</protein>
<dbReference type="Pfam" id="PF00440">
    <property type="entry name" value="TetR_N"/>
    <property type="match status" value="1"/>
</dbReference>
<organism evidence="6 7">
    <name type="scientific">Collinsella ihumii</name>
    <dbReference type="NCBI Taxonomy" id="1720204"/>
    <lineage>
        <taxon>Bacteria</taxon>
        <taxon>Bacillati</taxon>
        <taxon>Actinomycetota</taxon>
        <taxon>Coriobacteriia</taxon>
        <taxon>Coriobacteriales</taxon>
        <taxon>Coriobacteriaceae</taxon>
        <taxon>Collinsella</taxon>
    </lineage>
</organism>
<dbReference type="Proteomes" id="UP000746751">
    <property type="component" value="Unassembled WGS sequence"/>
</dbReference>
<dbReference type="GO" id="GO:0003677">
    <property type="term" value="F:DNA binding"/>
    <property type="evidence" value="ECO:0007669"/>
    <property type="project" value="UniProtKB-UniRule"/>
</dbReference>
<evidence type="ECO:0000256" key="4">
    <source>
        <dbReference type="PROSITE-ProRule" id="PRU00335"/>
    </source>
</evidence>
<reference evidence="6" key="2">
    <citation type="submission" date="2021-09" db="EMBL/GenBank/DDBJ databases">
        <authorList>
            <person name="Gilroy R."/>
        </authorList>
    </citation>
    <scope>NUCLEOTIDE SEQUENCE</scope>
    <source>
        <strain evidence="6">ChiGjej2B2-7701</strain>
    </source>
</reference>
<dbReference type="PANTHER" id="PTHR47506">
    <property type="entry name" value="TRANSCRIPTIONAL REGULATORY PROTEIN"/>
    <property type="match status" value="1"/>
</dbReference>
<keyword evidence="3" id="KW-0804">Transcription</keyword>
<dbReference type="Gene3D" id="1.10.357.10">
    <property type="entry name" value="Tetracycline Repressor, domain 2"/>
    <property type="match status" value="1"/>
</dbReference>
<dbReference type="InterPro" id="IPR009057">
    <property type="entry name" value="Homeodomain-like_sf"/>
</dbReference>
<dbReference type="SUPFAM" id="SSF46689">
    <property type="entry name" value="Homeodomain-like"/>
    <property type="match status" value="1"/>
</dbReference>
<sequence length="233" mass="26399">MARNKYPEETVKRILDVAEELFMTKGYEQTTMADIVGHLGGLTKGAVYHHFKSKEDIFEAVFERANRPVVERAEAIISNRSLSGIEKIRALDESSAEGPSADMLRAMRPSSDPLQNSRLLAREFADALEVAHRYIEPVIREGVADGTVSSEFPRETAEVMLLLANLWMVPLFHPLSDESEFERRASVLVRVMHALGVDLVDWKFFDPARMWDDSWGTLARDFIADDRGEDDRS</sequence>